<protein>
    <recommendedName>
        <fullName evidence="2">Ribonuclease H1 N-terminal domain-containing protein</fullName>
    </recommendedName>
</protein>
<evidence type="ECO:0000313" key="4">
    <source>
        <dbReference type="Proteomes" id="UP001221757"/>
    </source>
</evidence>
<dbReference type="AlphaFoldDB" id="A0AAD7CVH4"/>
<evidence type="ECO:0000256" key="1">
    <source>
        <dbReference type="SAM" id="MobiDB-lite"/>
    </source>
</evidence>
<dbReference type="Proteomes" id="UP001221757">
    <property type="component" value="Unassembled WGS sequence"/>
</dbReference>
<sequence>MPSTPKLALTNLQPEEVVMDTRGGKDARYYCLLPFRGQRQEPVKTGGAGFPWHLVFQGHRVGMYNSWPEAKASLSGFSGSGNRGYHSEEECIDGGWQQMCVLGIHPHPVDPAFLTPPSPSASSIVNVSPRKSSQKTGRAPAVPPRPSPIKREGAGLSCADTQVLADLYQPTEARAPGTPPVKPGKVGWVHGTKLAFFRGYKQDFLAAAENKSTGAFYSRISRLYLAKYGYNLAWRDNLDGDDDVVSDVDKEEDVDILLPEEAECRATYFKVLRGKIGVWYNAHYEGRFYHNSIKDRVAARWAAVSRRPNPPAMVHVRQKVTREAWDGETEAFRQEVMEAIAKEHAVAVEAYNLAITGDAPMTAEEYDVALNNTVYYLQPFADGIHERFGMNVAILMCGPIADRGGRIEVQSIHSGMSNGLVPRVWSDFDRAGFDVVQRSFVEFSHQGFTKAECHARSLNGMAMAEEDGGHNLQRAQAPIDEVATANIEDGAAAAGSTVGAVGGAPSTLAQAPAVDAGGARTAPPQAPVAQEWVPFNPLTFNETCFGEQRFNFGSMLLLHGNDSPDWINESGMGRALAREIAKMSESERGEQLEMESDLARNRLTLHRVEQGVDSADASADTPRSTNTDTDAPHRTDANTEADQPTAKTETKAGVAGGTARAASRARIYPAPSNASAAACITTWVPAYNTAAASNPCAAARITTWVPAHNTAAAHIPPPASLPQEGGMMMWGTQDMQKWPVEFRNVFRGFARGEGWGGKAWADCVQALIAFENASGFPTKGMLSAPNRVTSKRPLEVPRFMQGARKWEHAVKLASEIGPRSVEGSFGQCWWSWWGQAQPPARLNSSGEWESPSQVGVDEWKELGKMTRRNGMLLYVGGLLWWGEAAATADEKERKSLLGDWCRAVEDVSNVLAEALKERTKTQNETRGKGAGKKNKKRKEPTSAAGKENKNDAPRKRRRTTKS</sequence>
<feature type="region of interest" description="Disordered" evidence="1">
    <location>
        <begin position="115"/>
        <end position="153"/>
    </location>
</feature>
<proteinExistence type="predicted"/>
<dbReference type="Pfam" id="PF01693">
    <property type="entry name" value="Cauli_VI"/>
    <property type="match status" value="1"/>
</dbReference>
<evidence type="ECO:0000259" key="2">
    <source>
        <dbReference type="Pfam" id="PF01693"/>
    </source>
</evidence>
<evidence type="ECO:0000313" key="3">
    <source>
        <dbReference type="EMBL" id="KAJ7665758.1"/>
    </source>
</evidence>
<feature type="domain" description="Ribonuclease H1 N-terminal" evidence="2">
    <location>
        <begin position="55"/>
        <end position="90"/>
    </location>
</feature>
<gene>
    <name evidence="3" type="ORF">B0H17DRAFT_1210765</name>
</gene>
<feature type="region of interest" description="Disordered" evidence="1">
    <location>
        <begin position="915"/>
        <end position="962"/>
    </location>
</feature>
<feature type="compositionally biased region" description="Polar residues" evidence="1">
    <location>
        <begin position="638"/>
        <end position="647"/>
    </location>
</feature>
<keyword evidence="4" id="KW-1185">Reference proteome</keyword>
<feature type="region of interest" description="Disordered" evidence="1">
    <location>
        <begin position="608"/>
        <end position="657"/>
    </location>
</feature>
<comment type="caution">
    <text evidence="3">The sequence shown here is derived from an EMBL/GenBank/DDBJ whole genome shotgun (WGS) entry which is preliminary data.</text>
</comment>
<dbReference type="EMBL" id="JARKIE010000212">
    <property type="protein sequence ID" value="KAJ7665758.1"/>
    <property type="molecule type" value="Genomic_DNA"/>
</dbReference>
<feature type="compositionally biased region" description="Basic and acidic residues" evidence="1">
    <location>
        <begin position="915"/>
        <end position="927"/>
    </location>
</feature>
<feature type="compositionally biased region" description="Polar residues" evidence="1">
    <location>
        <begin position="120"/>
        <end position="136"/>
    </location>
</feature>
<organism evidence="3 4">
    <name type="scientific">Mycena rosella</name>
    <name type="common">Pink bonnet</name>
    <name type="synonym">Agaricus rosellus</name>
    <dbReference type="NCBI Taxonomy" id="1033263"/>
    <lineage>
        <taxon>Eukaryota</taxon>
        <taxon>Fungi</taxon>
        <taxon>Dikarya</taxon>
        <taxon>Basidiomycota</taxon>
        <taxon>Agaricomycotina</taxon>
        <taxon>Agaricomycetes</taxon>
        <taxon>Agaricomycetidae</taxon>
        <taxon>Agaricales</taxon>
        <taxon>Marasmiineae</taxon>
        <taxon>Mycenaceae</taxon>
        <taxon>Mycena</taxon>
    </lineage>
</organism>
<accession>A0AAD7CVH4</accession>
<dbReference type="InterPro" id="IPR011320">
    <property type="entry name" value="RNase_H1_N"/>
</dbReference>
<name>A0AAD7CVH4_MYCRO</name>
<feature type="compositionally biased region" description="Basic residues" evidence="1">
    <location>
        <begin position="929"/>
        <end position="938"/>
    </location>
</feature>
<reference evidence="3" key="1">
    <citation type="submission" date="2023-03" db="EMBL/GenBank/DDBJ databases">
        <title>Massive genome expansion in bonnet fungi (Mycena s.s.) driven by repeated elements and novel gene families across ecological guilds.</title>
        <authorList>
            <consortium name="Lawrence Berkeley National Laboratory"/>
            <person name="Harder C.B."/>
            <person name="Miyauchi S."/>
            <person name="Viragh M."/>
            <person name="Kuo A."/>
            <person name="Thoen E."/>
            <person name="Andreopoulos B."/>
            <person name="Lu D."/>
            <person name="Skrede I."/>
            <person name="Drula E."/>
            <person name="Henrissat B."/>
            <person name="Morin E."/>
            <person name="Kohler A."/>
            <person name="Barry K."/>
            <person name="LaButti K."/>
            <person name="Morin E."/>
            <person name="Salamov A."/>
            <person name="Lipzen A."/>
            <person name="Mereny Z."/>
            <person name="Hegedus B."/>
            <person name="Baldrian P."/>
            <person name="Stursova M."/>
            <person name="Weitz H."/>
            <person name="Taylor A."/>
            <person name="Grigoriev I.V."/>
            <person name="Nagy L.G."/>
            <person name="Martin F."/>
            <person name="Kauserud H."/>
        </authorList>
    </citation>
    <scope>NUCLEOTIDE SEQUENCE</scope>
    <source>
        <strain evidence="3">CBHHK067</strain>
    </source>
</reference>